<dbReference type="Proteomes" id="UP001609175">
    <property type="component" value="Unassembled WGS sequence"/>
</dbReference>
<protein>
    <submittedName>
        <fullName evidence="3">DLW-39 family protein</fullName>
    </submittedName>
</protein>
<gene>
    <name evidence="3" type="ORF">ACHIPV_21185</name>
    <name evidence="1" type="ORF">ACHIPZ_23495</name>
    <name evidence="2" type="ORF">ACHIRB_05580</name>
</gene>
<keyword evidence="6" id="KW-1185">Reference proteome</keyword>
<reference evidence="4 5" key="1">
    <citation type="submission" date="2024-10" db="EMBL/GenBank/DDBJ databases">
        <authorList>
            <person name="Riesco R."/>
        </authorList>
    </citation>
    <scope>NUCLEOTIDE SEQUENCE [LARGE SCALE GENOMIC DNA]</scope>
    <source>
        <strain evidence="3 5">NCIMB 15448</strain>
        <strain evidence="1 4">NCIMB 15449</strain>
        <strain evidence="2 6">NCIMB 15450</strain>
    </source>
</reference>
<accession>A0ABW7KPH1</accession>
<comment type="caution">
    <text evidence="3">The sequence shown here is derived from an EMBL/GenBank/DDBJ whole genome shotgun (WGS) entry which is preliminary data.</text>
</comment>
<dbReference type="Proteomes" id="UP001609219">
    <property type="component" value="Unassembled WGS sequence"/>
</dbReference>
<evidence type="ECO:0000313" key="6">
    <source>
        <dbReference type="Proteomes" id="UP001609219"/>
    </source>
</evidence>
<dbReference type="EMBL" id="JBIMSO010000070">
    <property type="protein sequence ID" value="MFH5211149.1"/>
    <property type="molecule type" value="Genomic_DNA"/>
</dbReference>
<proteinExistence type="predicted"/>
<evidence type="ECO:0000313" key="3">
    <source>
        <dbReference type="EMBL" id="MFH5244365.1"/>
    </source>
</evidence>
<organism evidence="3 5">
    <name type="scientific">Antrihabitans spumae</name>
    <dbReference type="NCBI Taxonomy" id="3373370"/>
    <lineage>
        <taxon>Bacteria</taxon>
        <taxon>Bacillati</taxon>
        <taxon>Actinomycetota</taxon>
        <taxon>Actinomycetes</taxon>
        <taxon>Mycobacteriales</taxon>
        <taxon>Nocardiaceae</taxon>
        <taxon>Antrihabitans</taxon>
    </lineage>
</organism>
<dbReference type="EMBL" id="JBIMSP010000041">
    <property type="protein sequence ID" value="MFH5244365.1"/>
    <property type="molecule type" value="Genomic_DNA"/>
</dbReference>
<dbReference type="NCBIfam" id="NF038356">
    <property type="entry name" value="actino_DLW39"/>
    <property type="match status" value="1"/>
</dbReference>
<dbReference type="EMBL" id="JBIMSN010000024">
    <property type="protein sequence ID" value="MFH5228060.1"/>
    <property type="molecule type" value="Genomic_DNA"/>
</dbReference>
<dbReference type="RefSeq" id="WP_233530165.1">
    <property type="nucleotide sequence ID" value="NZ_JBIMSN010000024.1"/>
</dbReference>
<sequence>MKLLLLLGVTVAVLFGLTKLRSKQSGADVWHEATQH</sequence>
<evidence type="ECO:0000313" key="1">
    <source>
        <dbReference type="EMBL" id="MFH5211149.1"/>
    </source>
</evidence>
<name>A0ABW7KPH1_9NOCA</name>
<evidence type="ECO:0000313" key="5">
    <source>
        <dbReference type="Proteomes" id="UP001609176"/>
    </source>
</evidence>
<evidence type="ECO:0000313" key="2">
    <source>
        <dbReference type="EMBL" id="MFH5228060.1"/>
    </source>
</evidence>
<dbReference type="Proteomes" id="UP001609176">
    <property type="component" value="Unassembled WGS sequence"/>
</dbReference>
<evidence type="ECO:0000313" key="4">
    <source>
        <dbReference type="Proteomes" id="UP001609175"/>
    </source>
</evidence>
<dbReference type="InterPro" id="IPR047990">
    <property type="entry name" value="DLW39-like"/>
</dbReference>